<dbReference type="GO" id="GO:0016853">
    <property type="term" value="F:isomerase activity"/>
    <property type="evidence" value="ECO:0007669"/>
    <property type="project" value="UniProtKB-KW"/>
</dbReference>
<dbReference type="EMBL" id="JBHSQH010000008">
    <property type="protein sequence ID" value="MFC5973905.1"/>
    <property type="molecule type" value="Genomic_DNA"/>
</dbReference>
<accession>A0ABD5RUU7</accession>
<organism evidence="1 2">
    <name type="scientific">Halomarina salina</name>
    <dbReference type="NCBI Taxonomy" id="1872699"/>
    <lineage>
        <taxon>Archaea</taxon>
        <taxon>Methanobacteriati</taxon>
        <taxon>Methanobacteriota</taxon>
        <taxon>Stenosarchaea group</taxon>
        <taxon>Halobacteria</taxon>
        <taxon>Halobacteriales</taxon>
        <taxon>Natronomonadaceae</taxon>
        <taxon>Halomarina</taxon>
    </lineage>
</organism>
<dbReference type="RefSeq" id="WP_247421615.1">
    <property type="nucleotide sequence ID" value="NZ_JALLGW010000006.1"/>
</dbReference>
<keyword evidence="1" id="KW-0413">Isomerase</keyword>
<name>A0ABD5RUU7_9EURY</name>
<dbReference type="SUPFAM" id="SSF51658">
    <property type="entry name" value="Xylose isomerase-like"/>
    <property type="match status" value="2"/>
</dbReference>
<gene>
    <name evidence="1" type="ORF">ACFPYI_21485</name>
</gene>
<evidence type="ECO:0000313" key="2">
    <source>
        <dbReference type="Proteomes" id="UP001596099"/>
    </source>
</evidence>
<dbReference type="PANTHER" id="PTHR12110:SF41">
    <property type="entry name" value="INOSOSE DEHYDRATASE"/>
    <property type="match status" value="1"/>
</dbReference>
<protein>
    <submittedName>
        <fullName evidence="1">Sugar phosphate isomerase/epimerase family protein</fullName>
    </submittedName>
</protein>
<dbReference type="InterPro" id="IPR050312">
    <property type="entry name" value="IolE/XylAMocC-like"/>
</dbReference>
<dbReference type="PANTHER" id="PTHR12110">
    <property type="entry name" value="HYDROXYPYRUVATE ISOMERASE"/>
    <property type="match status" value="1"/>
</dbReference>
<dbReference type="Proteomes" id="UP001596099">
    <property type="component" value="Unassembled WGS sequence"/>
</dbReference>
<dbReference type="Gene3D" id="3.20.20.150">
    <property type="entry name" value="Divalent-metal-dependent TIM barrel enzymes"/>
    <property type="match status" value="1"/>
</dbReference>
<reference evidence="1 2" key="1">
    <citation type="journal article" date="2019" name="Int. J. Syst. Evol. Microbiol.">
        <title>The Global Catalogue of Microorganisms (GCM) 10K type strain sequencing project: providing services to taxonomists for standard genome sequencing and annotation.</title>
        <authorList>
            <consortium name="The Broad Institute Genomics Platform"/>
            <consortium name="The Broad Institute Genome Sequencing Center for Infectious Disease"/>
            <person name="Wu L."/>
            <person name="Ma J."/>
        </authorList>
    </citation>
    <scope>NUCLEOTIDE SEQUENCE [LARGE SCALE GENOMIC DNA]</scope>
    <source>
        <strain evidence="1 2">CGMCC 1.12543</strain>
    </source>
</reference>
<dbReference type="AlphaFoldDB" id="A0ABD5RUU7"/>
<keyword evidence="2" id="KW-1185">Reference proteome</keyword>
<evidence type="ECO:0000313" key="1">
    <source>
        <dbReference type="EMBL" id="MFC5973905.1"/>
    </source>
</evidence>
<comment type="caution">
    <text evidence="1">The sequence shown here is derived from an EMBL/GenBank/DDBJ whole genome shotgun (WGS) entry which is preliminary data.</text>
</comment>
<dbReference type="InterPro" id="IPR036237">
    <property type="entry name" value="Xyl_isomerase-like_sf"/>
</dbReference>
<proteinExistence type="predicted"/>
<sequence length="320" mass="34442">MSRRRAAPGRMEGQFVKPAIQLYSLRDIDEPLPDIIRRVGDAGFDGVEFANRLPDADPDDVVAALAEVDVEPIGAHVSLRELEANPAGCAARYAQVGVRRLAIPHLPLAHYRTPKRVDALARRLDNLGARLADHGVNLVYHNQVHDFVPLRRLSLLERVTTAVHPYPSGAGKPRTAVGLLGDRLHDSLTSLDAIVPVERTAFGRLVDATDSEYVSFEVDVGAATAAGQDPVSVLEFTGSRTPLVHFKDTAVDGQHGPLSEWRSVDPTTGDVDFEATLASASDLGAEWAVFEHDAPDDPVLALRQGADTLVRSVQAASPDA</sequence>